<sequence>MDLDKLRVFYLVVAEGSMYRAAKKLNLAPSALSRTISVLEESVQTKLFIREKAKSLVLSDAGKILFEHTKEILRIAATAEETVKDVDKTPKGNLKVISTAGIISNWIIHFVPGFLRKYPDMRLTLYGSSSESLTNSNADAAINPFEESNEDLVQIYLRSVKYKIFASKEYLREFGEPKTPQDLDNHRLIVYSLDSPKNLQTADWLLSFGANPEKPRTPYLQVNTTDGVIKAVNYGLGIGAIIDELIDIQYPNVVQILPDIGTREEKYYYTFRRHLQYSKRVTAFCDYILDEIKKR</sequence>
<evidence type="ECO:0000256" key="4">
    <source>
        <dbReference type="ARBA" id="ARBA00023163"/>
    </source>
</evidence>
<dbReference type="PANTHER" id="PTHR30537:SF20">
    <property type="entry name" value="TRANSCRIPTIONAL REGULATORY PROTEIN"/>
    <property type="match status" value="1"/>
</dbReference>
<dbReference type="PANTHER" id="PTHR30537">
    <property type="entry name" value="HTH-TYPE TRANSCRIPTIONAL REGULATOR"/>
    <property type="match status" value="1"/>
</dbReference>
<gene>
    <name evidence="6" type="ORF">GQ61_09145</name>
</gene>
<evidence type="ECO:0000313" key="6">
    <source>
        <dbReference type="EMBL" id="ARN85423.1"/>
    </source>
</evidence>
<evidence type="ECO:0000259" key="5">
    <source>
        <dbReference type="PROSITE" id="PS50931"/>
    </source>
</evidence>
<dbReference type="Proteomes" id="UP000237351">
    <property type="component" value="Chromosome"/>
</dbReference>
<dbReference type="InterPro" id="IPR005119">
    <property type="entry name" value="LysR_subst-bd"/>
</dbReference>
<dbReference type="Pfam" id="PF00126">
    <property type="entry name" value="HTH_1"/>
    <property type="match status" value="1"/>
</dbReference>
<reference evidence="6 7" key="1">
    <citation type="submission" date="2014-06" db="EMBL/GenBank/DDBJ databases">
        <title>The genome of the endonuclear symbiont Nucleicultrix amoebiphila.</title>
        <authorList>
            <person name="Schulz F."/>
            <person name="Horn M."/>
        </authorList>
    </citation>
    <scope>NUCLEOTIDE SEQUENCE [LARGE SCALE GENOMIC DNA]</scope>
    <source>
        <strain evidence="6 7">FS5</strain>
    </source>
</reference>
<proteinExistence type="inferred from homology"/>
<dbReference type="PROSITE" id="PS50931">
    <property type="entry name" value="HTH_LYSR"/>
    <property type="match status" value="1"/>
</dbReference>
<dbReference type="FunFam" id="1.10.10.10:FF:000001">
    <property type="entry name" value="LysR family transcriptional regulator"/>
    <property type="match status" value="1"/>
</dbReference>
<dbReference type="InterPro" id="IPR058163">
    <property type="entry name" value="LysR-type_TF_proteobact-type"/>
</dbReference>
<organism evidence="6 7">
    <name type="scientific">Candidatus Nucleicultrix amoebiphila FS5</name>
    <dbReference type="NCBI Taxonomy" id="1414854"/>
    <lineage>
        <taxon>Bacteria</taxon>
        <taxon>Pseudomonadati</taxon>
        <taxon>Pseudomonadota</taxon>
        <taxon>Alphaproteobacteria</taxon>
        <taxon>Holosporales</taxon>
        <taxon>Candidatus Nucleicultricaceae</taxon>
        <taxon>Candidatus Nucleicultrix</taxon>
    </lineage>
</organism>
<dbReference type="Gene3D" id="1.10.10.10">
    <property type="entry name" value="Winged helix-like DNA-binding domain superfamily/Winged helix DNA-binding domain"/>
    <property type="match status" value="1"/>
</dbReference>
<dbReference type="InterPro" id="IPR036390">
    <property type="entry name" value="WH_DNA-bd_sf"/>
</dbReference>
<keyword evidence="7" id="KW-1185">Reference proteome</keyword>
<evidence type="ECO:0000256" key="1">
    <source>
        <dbReference type="ARBA" id="ARBA00009437"/>
    </source>
</evidence>
<dbReference type="Gene3D" id="3.40.190.290">
    <property type="match status" value="1"/>
</dbReference>
<dbReference type="GO" id="GO:0043565">
    <property type="term" value="F:sequence-specific DNA binding"/>
    <property type="evidence" value="ECO:0007669"/>
    <property type="project" value="TreeGrafter"/>
</dbReference>
<dbReference type="STRING" id="1414854.GQ61_09145"/>
<dbReference type="InterPro" id="IPR036388">
    <property type="entry name" value="WH-like_DNA-bd_sf"/>
</dbReference>
<keyword evidence="2" id="KW-0805">Transcription regulation</keyword>
<dbReference type="GO" id="GO:0003700">
    <property type="term" value="F:DNA-binding transcription factor activity"/>
    <property type="evidence" value="ECO:0007669"/>
    <property type="project" value="InterPro"/>
</dbReference>
<dbReference type="KEGG" id="naf:GQ61_09145"/>
<dbReference type="Pfam" id="PF03466">
    <property type="entry name" value="LysR_substrate"/>
    <property type="match status" value="1"/>
</dbReference>
<dbReference type="EMBL" id="CP008743">
    <property type="protein sequence ID" value="ARN85423.1"/>
    <property type="molecule type" value="Genomic_DNA"/>
</dbReference>
<protein>
    <recommendedName>
        <fullName evidence="5">HTH lysR-type domain-containing protein</fullName>
    </recommendedName>
</protein>
<dbReference type="InterPro" id="IPR000847">
    <property type="entry name" value="LysR_HTH_N"/>
</dbReference>
<dbReference type="SUPFAM" id="SSF53850">
    <property type="entry name" value="Periplasmic binding protein-like II"/>
    <property type="match status" value="1"/>
</dbReference>
<evidence type="ECO:0000256" key="2">
    <source>
        <dbReference type="ARBA" id="ARBA00023015"/>
    </source>
</evidence>
<dbReference type="OrthoDB" id="9812435at2"/>
<dbReference type="GO" id="GO:0006351">
    <property type="term" value="P:DNA-templated transcription"/>
    <property type="evidence" value="ECO:0007669"/>
    <property type="project" value="TreeGrafter"/>
</dbReference>
<evidence type="ECO:0000313" key="7">
    <source>
        <dbReference type="Proteomes" id="UP000237351"/>
    </source>
</evidence>
<evidence type="ECO:0000256" key="3">
    <source>
        <dbReference type="ARBA" id="ARBA00023125"/>
    </source>
</evidence>
<dbReference type="SUPFAM" id="SSF46785">
    <property type="entry name" value="Winged helix' DNA-binding domain"/>
    <property type="match status" value="1"/>
</dbReference>
<comment type="similarity">
    <text evidence="1">Belongs to the LysR transcriptional regulatory family.</text>
</comment>
<accession>A0A1W6N6F0</accession>
<feature type="domain" description="HTH lysR-type" evidence="5">
    <location>
        <begin position="1"/>
        <end position="59"/>
    </location>
</feature>
<dbReference type="AlphaFoldDB" id="A0A1W6N6F0"/>
<keyword evidence="3" id="KW-0238">DNA-binding</keyword>
<keyword evidence="4" id="KW-0804">Transcription</keyword>
<name>A0A1W6N6F0_9PROT</name>
<dbReference type="RefSeq" id="WP_085784992.1">
    <property type="nucleotide sequence ID" value="NZ_CP008743.1"/>
</dbReference>